<dbReference type="InterPro" id="IPR005626">
    <property type="entry name" value="Recombinase_Flp_C"/>
</dbReference>
<evidence type="ECO:0000313" key="4">
    <source>
        <dbReference type="EMBL" id="EER13319.1"/>
    </source>
</evidence>
<dbReference type="Gene3D" id="1.10.443.10">
    <property type="entry name" value="Intergrase catalytic core"/>
    <property type="match status" value="1"/>
</dbReference>
<dbReference type="EMBL" id="GG675302">
    <property type="protein sequence ID" value="EER13319.1"/>
    <property type="molecule type" value="Genomic_DNA"/>
</dbReference>
<dbReference type="Pfam" id="PF05202">
    <property type="entry name" value="Flp_C"/>
    <property type="match status" value="1"/>
</dbReference>
<dbReference type="InterPro" id="IPR011010">
    <property type="entry name" value="DNA_brk_join_enz"/>
</dbReference>
<dbReference type="OrthoDB" id="4071479at2759"/>
<proteinExistence type="predicted"/>
<dbReference type="InterPro" id="IPR013762">
    <property type="entry name" value="Integrase-like_cat_sf"/>
</dbReference>
<dbReference type="GO" id="GO:0015074">
    <property type="term" value="P:DNA integration"/>
    <property type="evidence" value="ECO:0007669"/>
    <property type="project" value="InterPro"/>
</dbReference>
<dbReference type="Proteomes" id="UP000007800">
    <property type="component" value="Unassembled WGS sequence"/>
</dbReference>
<dbReference type="SUPFAM" id="SSF56349">
    <property type="entry name" value="DNA breaking-rejoining enzymes"/>
    <property type="match status" value="1"/>
</dbReference>
<feature type="non-terminal residue" evidence="4">
    <location>
        <position position="94"/>
    </location>
</feature>
<keyword evidence="5" id="KW-1185">Reference proteome</keyword>
<feature type="active site" description="O-(3'-phospho-DNA)-tyrosine intermediate" evidence="2">
    <location>
        <position position="27"/>
    </location>
</feature>
<evidence type="ECO:0000313" key="5">
    <source>
        <dbReference type="Proteomes" id="UP000007800"/>
    </source>
</evidence>
<dbReference type="GeneID" id="9041336"/>
<keyword evidence="1" id="KW-0233">DNA recombination</keyword>
<feature type="domain" description="Tyr recombinase Flp-type" evidence="3">
    <location>
        <begin position="1"/>
        <end position="94"/>
    </location>
</feature>
<accession>C5KQC4</accession>
<dbReference type="RefSeq" id="XP_002781524.1">
    <property type="nucleotide sequence ID" value="XM_002781478.1"/>
</dbReference>
<protein>
    <recommendedName>
        <fullName evidence="3">Tyr recombinase Flp-type domain-containing protein</fullName>
    </recommendedName>
</protein>
<dbReference type="InParanoid" id="C5KQC4"/>
<evidence type="ECO:0000259" key="3">
    <source>
        <dbReference type="PROSITE" id="PS51899"/>
    </source>
</evidence>
<gene>
    <name evidence="4" type="ORF">Pmar_PMAR028428</name>
</gene>
<organism evidence="5">
    <name type="scientific">Perkinsus marinus (strain ATCC 50983 / TXsc)</name>
    <dbReference type="NCBI Taxonomy" id="423536"/>
    <lineage>
        <taxon>Eukaryota</taxon>
        <taxon>Sar</taxon>
        <taxon>Alveolata</taxon>
        <taxon>Perkinsozoa</taxon>
        <taxon>Perkinsea</taxon>
        <taxon>Perkinsida</taxon>
        <taxon>Perkinsidae</taxon>
        <taxon>Perkinsus</taxon>
    </lineage>
</organism>
<sequence length="94" mass="10716">MKGLTELTNVVGNWSDKRASAVARTTYTHQITAIPDHYFALVSRYYAYDPISKEMIALKDETNPIEEWQHIEQLKGSAEGSIRYPAWNGIISQE</sequence>
<dbReference type="PROSITE" id="PS51899">
    <property type="entry name" value="TYR_RECOMBINASE_FLP"/>
    <property type="match status" value="1"/>
</dbReference>
<dbReference type="AlphaFoldDB" id="C5KQC4"/>
<dbReference type="GO" id="GO:0006310">
    <property type="term" value="P:DNA recombination"/>
    <property type="evidence" value="ECO:0007669"/>
    <property type="project" value="UniProtKB-KW"/>
</dbReference>
<reference evidence="4 5" key="1">
    <citation type="submission" date="2008-07" db="EMBL/GenBank/DDBJ databases">
        <authorList>
            <person name="El-Sayed N."/>
            <person name="Caler E."/>
            <person name="Inman J."/>
            <person name="Amedeo P."/>
            <person name="Hass B."/>
            <person name="Wortman J."/>
        </authorList>
    </citation>
    <scope>NUCLEOTIDE SEQUENCE [LARGE SCALE GENOMIC DNA]</scope>
    <source>
        <strain evidence="5">ATCC 50983 / TXsc</strain>
    </source>
</reference>
<name>C5KQC4_PERM5</name>
<evidence type="ECO:0000256" key="1">
    <source>
        <dbReference type="ARBA" id="ARBA00023172"/>
    </source>
</evidence>
<dbReference type="GO" id="GO:0003677">
    <property type="term" value="F:DNA binding"/>
    <property type="evidence" value="ECO:0007669"/>
    <property type="project" value="InterPro"/>
</dbReference>
<evidence type="ECO:0000256" key="2">
    <source>
        <dbReference type="PIRSR" id="PIRSR605626-50"/>
    </source>
</evidence>